<dbReference type="EMBL" id="JBFCZG010000002">
    <property type="protein sequence ID" value="KAL3426313.1"/>
    <property type="molecule type" value="Genomic_DNA"/>
</dbReference>
<evidence type="ECO:0000256" key="4">
    <source>
        <dbReference type="SAM" id="MobiDB-lite"/>
    </source>
</evidence>
<accession>A0ABR4PSK4</accession>
<dbReference type="Gene3D" id="2.40.50.140">
    <property type="entry name" value="Nucleic acid-binding proteins"/>
    <property type="match status" value="1"/>
</dbReference>
<organism evidence="5 6">
    <name type="scientific">Phlyctema vagabunda</name>
    <dbReference type="NCBI Taxonomy" id="108571"/>
    <lineage>
        <taxon>Eukaryota</taxon>
        <taxon>Fungi</taxon>
        <taxon>Dikarya</taxon>
        <taxon>Ascomycota</taxon>
        <taxon>Pezizomycotina</taxon>
        <taxon>Leotiomycetes</taxon>
        <taxon>Helotiales</taxon>
        <taxon>Dermateaceae</taxon>
        <taxon>Phlyctema</taxon>
    </lineage>
</organism>
<comment type="caution">
    <text evidence="5">The sequence shown here is derived from an EMBL/GenBank/DDBJ whole genome shotgun (WGS) entry which is preliminary data.</text>
</comment>
<feature type="compositionally biased region" description="Basic and acidic residues" evidence="4">
    <location>
        <begin position="164"/>
        <end position="179"/>
    </location>
</feature>
<dbReference type="PANTHER" id="PTHR10744:SF1">
    <property type="entry name" value="SMALL RIBOSOMAL SUBUNIT PROTEIN US17M"/>
    <property type="match status" value="1"/>
</dbReference>
<dbReference type="CDD" id="cd00364">
    <property type="entry name" value="Ribosomal_uS17"/>
    <property type="match status" value="1"/>
</dbReference>
<dbReference type="InterPro" id="IPR000266">
    <property type="entry name" value="Ribosomal_uS17"/>
</dbReference>
<evidence type="ECO:0000256" key="1">
    <source>
        <dbReference type="ARBA" id="ARBA00010254"/>
    </source>
</evidence>
<evidence type="ECO:0000256" key="3">
    <source>
        <dbReference type="ARBA" id="ARBA00023274"/>
    </source>
</evidence>
<feature type="compositionally biased region" description="Polar residues" evidence="4">
    <location>
        <begin position="180"/>
        <end position="189"/>
    </location>
</feature>
<proteinExistence type="inferred from homology"/>
<feature type="compositionally biased region" description="Basic and acidic residues" evidence="4">
    <location>
        <begin position="107"/>
        <end position="118"/>
    </location>
</feature>
<protein>
    <submittedName>
        <fullName evidence="5">Ribosomal protein S17</fullName>
    </submittedName>
</protein>
<evidence type="ECO:0000313" key="5">
    <source>
        <dbReference type="EMBL" id="KAL3426313.1"/>
    </source>
</evidence>
<gene>
    <name evidence="5" type="ORF">PVAG01_03104</name>
</gene>
<feature type="region of interest" description="Disordered" evidence="4">
    <location>
        <begin position="98"/>
        <end position="125"/>
    </location>
</feature>
<feature type="compositionally biased region" description="Basic and acidic residues" evidence="4">
    <location>
        <begin position="142"/>
        <end position="156"/>
    </location>
</feature>
<keyword evidence="6" id="KW-1185">Reference proteome</keyword>
<sequence length="217" mass="24160">MATATQITKALPRTASRQINAVVVSSGLMQKTVKVRIGTQKWDGHIQKKFSRSARLLVHDPASSVRTGDVISITPGWRVSKTVRHVVSSIIAPFGSSIESRPPVPTAEERIAQREAESAQKIQRRRERDLAIKKAEEERVIAEAEQEKLRRKQEAKGKKRRARAARDWAVKEAEREKQSGNEVESSQDQSAVSESAPAPAVTPDEVPEVPKKRGWFS</sequence>
<evidence type="ECO:0000313" key="6">
    <source>
        <dbReference type="Proteomes" id="UP001629113"/>
    </source>
</evidence>
<name>A0ABR4PSK4_9HELO</name>
<keyword evidence="3" id="KW-0687">Ribonucleoprotein</keyword>
<dbReference type="PANTHER" id="PTHR10744">
    <property type="entry name" value="40S RIBOSOMAL PROTEIN S11 FAMILY MEMBER"/>
    <property type="match status" value="1"/>
</dbReference>
<dbReference type="Pfam" id="PF00366">
    <property type="entry name" value="Ribosomal_S17"/>
    <property type="match status" value="1"/>
</dbReference>
<dbReference type="InterPro" id="IPR012340">
    <property type="entry name" value="NA-bd_OB-fold"/>
</dbReference>
<feature type="compositionally biased region" description="Low complexity" evidence="4">
    <location>
        <begin position="190"/>
        <end position="201"/>
    </location>
</feature>
<reference evidence="5 6" key="1">
    <citation type="submission" date="2024-06" db="EMBL/GenBank/DDBJ databases">
        <title>Complete genome of Phlyctema vagabunda strain 19-DSS-EL-015.</title>
        <authorList>
            <person name="Fiorenzani C."/>
        </authorList>
    </citation>
    <scope>NUCLEOTIDE SEQUENCE [LARGE SCALE GENOMIC DNA]</scope>
    <source>
        <strain evidence="5 6">19-DSS-EL-015</strain>
    </source>
</reference>
<dbReference type="Proteomes" id="UP001629113">
    <property type="component" value="Unassembled WGS sequence"/>
</dbReference>
<dbReference type="GO" id="GO:0005840">
    <property type="term" value="C:ribosome"/>
    <property type="evidence" value="ECO:0007669"/>
    <property type="project" value="UniProtKB-KW"/>
</dbReference>
<keyword evidence="2 5" id="KW-0689">Ribosomal protein</keyword>
<feature type="region of interest" description="Disordered" evidence="4">
    <location>
        <begin position="142"/>
        <end position="217"/>
    </location>
</feature>
<dbReference type="SUPFAM" id="SSF50249">
    <property type="entry name" value="Nucleic acid-binding proteins"/>
    <property type="match status" value="1"/>
</dbReference>
<comment type="similarity">
    <text evidence="1">Belongs to the universal ribosomal protein uS17 family.</text>
</comment>
<evidence type="ECO:0000256" key="2">
    <source>
        <dbReference type="ARBA" id="ARBA00022980"/>
    </source>
</evidence>